<comment type="caution">
    <text evidence="1">The sequence shown here is derived from an EMBL/GenBank/DDBJ whole genome shotgun (WGS) entry which is preliminary data.</text>
</comment>
<reference evidence="1 2" key="1">
    <citation type="submission" date="2015-02" db="EMBL/GenBank/DDBJ databases">
        <title>Nostoc linckia genome annotation.</title>
        <authorList>
            <person name="Zhou Z."/>
        </authorList>
    </citation>
    <scope>NUCLEOTIDE SEQUENCE [LARGE SCALE GENOMIC DNA]</scope>
    <source>
        <strain evidence="2">z8</strain>
    </source>
</reference>
<gene>
    <name evidence="1" type="ORF">VF08_24585</name>
</gene>
<protein>
    <submittedName>
        <fullName evidence="1">Arylmalonate decarboxylase</fullName>
    </submittedName>
</protein>
<proteinExistence type="predicted"/>
<evidence type="ECO:0000313" key="1">
    <source>
        <dbReference type="EMBL" id="PHJ99992.1"/>
    </source>
</evidence>
<dbReference type="AlphaFoldDB" id="A0A9Q5Z8P5"/>
<dbReference type="PANTHER" id="PTHR40267:SF1">
    <property type="entry name" value="BLR3294 PROTEIN"/>
    <property type="match status" value="1"/>
</dbReference>
<dbReference type="GeneID" id="57094109"/>
<dbReference type="Gene3D" id="3.40.50.12500">
    <property type="match status" value="1"/>
</dbReference>
<dbReference type="PIRSF" id="PIRSF015736">
    <property type="entry name" value="MI"/>
    <property type="match status" value="1"/>
</dbReference>
<organism evidence="1 2">
    <name type="scientific">Nostoc linckia z8</name>
    <dbReference type="NCBI Taxonomy" id="1628746"/>
    <lineage>
        <taxon>Bacteria</taxon>
        <taxon>Bacillati</taxon>
        <taxon>Cyanobacteriota</taxon>
        <taxon>Cyanophyceae</taxon>
        <taxon>Nostocales</taxon>
        <taxon>Nostocaceae</taxon>
        <taxon>Nostoc</taxon>
    </lineage>
</organism>
<dbReference type="EMBL" id="LAHD01000084">
    <property type="protein sequence ID" value="PHJ99992.1"/>
    <property type="molecule type" value="Genomic_DNA"/>
</dbReference>
<dbReference type="PANTHER" id="PTHR40267">
    <property type="entry name" value="BLR3294 PROTEIN"/>
    <property type="match status" value="1"/>
</dbReference>
<dbReference type="RefSeq" id="WP_099066112.1">
    <property type="nucleotide sequence ID" value="NZ_LAHD01000084.1"/>
</dbReference>
<evidence type="ECO:0000313" key="2">
    <source>
        <dbReference type="Proteomes" id="UP000222310"/>
    </source>
</evidence>
<dbReference type="InterPro" id="IPR053714">
    <property type="entry name" value="Iso_Racemase_Enz_sf"/>
</dbReference>
<sequence>MTDALGWRKKFGVLAPSTNTIVEPDFHAMAVPGVTSHMSRIYIRDQDLSTDEKMVRILEEIDKEIFFAVDRVMTAAIDYVIMGMSAETFWGGIEGNRAFIKRLEEYTGLQVATGASACQAAVEALQFNKIAVITPYQAVADDKLRRFFSDIGVEVVRLKGLRCPTATAIAEVSEDTLRNHLQEIDGDDVDAIIQMGTNLSMLRLADEAERWLKKPVIAINAAIWWYALRQNNIRDRLYGYGKLLREF</sequence>
<name>A0A9Q5Z8P5_NOSLI</name>
<dbReference type="Proteomes" id="UP000222310">
    <property type="component" value="Unassembled WGS sequence"/>
</dbReference>
<dbReference type="InterPro" id="IPR026286">
    <property type="entry name" value="MaiA/AMDase"/>
</dbReference>
<dbReference type="Pfam" id="PF17645">
    <property type="entry name" value="Amdase"/>
    <property type="match status" value="1"/>
</dbReference>
<accession>A0A9Q5Z8P5</accession>